<sequence>MYPQEEANFKTKQGDQLNHLKFQNRDLSIYGVCSLAPIDVIGQSTKPFRDVPFREEYKSFPNHHTRSNVRDYYFETDSERLLNEDWKNMINYAITNRSSSAESGTGTPRAVPNLPPSYVSSTHDEEEALIPLEISKTIHRIQEERSSLMMDSSSNRVQQTFSAESRQLQTRMSPDPVITINNASLGEEDSPKQFASTIHQGKGRNQ</sequence>
<evidence type="ECO:0000256" key="1">
    <source>
        <dbReference type="SAM" id="MobiDB-lite"/>
    </source>
</evidence>
<protein>
    <submittedName>
        <fullName evidence="2">Uncharacterized protein</fullName>
    </submittedName>
</protein>
<dbReference type="AlphaFoldDB" id="A0A6J8A7U5"/>
<accession>A0A6J8A7U5</accession>
<dbReference type="EMBL" id="CACVKT020000735">
    <property type="protein sequence ID" value="CAC5362261.1"/>
    <property type="molecule type" value="Genomic_DNA"/>
</dbReference>
<keyword evidence="3" id="KW-1185">Reference proteome</keyword>
<evidence type="ECO:0000313" key="3">
    <source>
        <dbReference type="Proteomes" id="UP000507470"/>
    </source>
</evidence>
<reference evidence="2 3" key="1">
    <citation type="submission" date="2020-06" db="EMBL/GenBank/DDBJ databases">
        <authorList>
            <person name="Li R."/>
            <person name="Bekaert M."/>
        </authorList>
    </citation>
    <scope>NUCLEOTIDE SEQUENCE [LARGE SCALE GENOMIC DNA]</scope>
    <source>
        <strain evidence="3">wild</strain>
    </source>
</reference>
<feature type="region of interest" description="Disordered" evidence="1">
    <location>
        <begin position="165"/>
        <end position="206"/>
    </location>
</feature>
<dbReference type="Proteomes" id="UP000507470">
    <property type="component" value="Unassembled WGS sequence"/>
</dbReference>
<organism evidence="2 3">
    <name type="scientific">Mytilus coruscus</name>
    <name type="common">Sea mussel</name>
    <dbReference type="NCBI Taxonomy" id="42192"/>
    <lineage>
        <taxon>Eukaryota</taxon>
        <taxon>Metazoa</taxon>
        <taxon>Spiralia</taxon>
        <taxon>Lophotrochozoa</taxon>
        <taxon>Mollusca</taxon>
        <taxon>Bivalvia</taxon>
        <taxon>Autobranchia</taxon>
        <taxon>Pteriomorphia</taxon>
        <taxon>Mytilida</taxon>
        <taxon>Mytiloidea</taxon>
        <taxon>Mytilidae</taxon>
        <taxon>Mytilinae</taxon>
        <taxon>Mytilus</taxon>
    </lineage>
</organism>
<evidence type="ECO:0000313" key="2">
    <source>
        <dbReference type="EMBL" id="CAC5362261.1"/>
    </source>
</evidence>
<name>A0A6J8A7U5_MYTCO</name>
<gene>
    <name evidence="2" type="ORF">MCOR_4074</name>
</gene>
<dbReference type="OrthoDB" id="6075087at2759"/>
<proteinExistence type="predicted"/>